<gene>
    <name evidence="1" type="ORF">LOK49_LG03G02997</name>
</gene>
<evidence type="ECO:0000313" key="2">
    <source>
        <dbReference type="Proteomes" id="UP001060215"/>
    </source>
</evidence>
<name>A0ACC0IEU2_9ERIC</name>
<reference evidence="1 2" key="1">
    <citation type="journal article" date="2022" name="Plant J.">
        <title>Chromosome-level genome of Camellia lanceoleosa provides a valuable resource for understanding genome evolution and self-incompatibility.</title>
        <authorList>
            <person name="Gong W."/>
            <person name="Xiao S."/>
            <person name="Wang L."/>
            <person name="Liao Z."/>
            <person name="Chang Y."/>
            <person name="Mo W."/>
            <person name="Hu G."/>
            <person name="Li W."/>
            <person name="Zhao G."/>
            <person name="Zhu H."/>
            <person name="Hu X."/>
            <person name="Ji K."/>
            <person name="Xiang X."/>
            <person name="Song Q."/>
            <person name="Yuan D."/>
            <person name="Jin S."/>
            <person name="Zhang L."/>
        </authorList>
    </citation>
    <scope>NUCLEOTIDE SEQUENCE [LARGE SCALE GENOMIC DNA]</scope>
    <source>
        <strain evidence="1">SQ_2022a</strain>
    </source>
</reference>
<comment type="caution">
    <text evidence="1">The sequence shown here is derived from an EMBL/GenBank/DDBJ whole genome shotgun (WGS) entry which is preliminary data.</text>
</comment>
<proteinExistence type="predicted"/>
<accession>A0ACC0IEU2</accession>
<keyword evidence="2" id="KW-1185">Reference proteome</keyword>
<sequence length="78" mass="8636">MLLPTPPRCVSSITVCVSSGGCVSSENVSEVPISCDMLQRLIIRCHLLLSSAAPSRFQEPWYMGIRILSERLAREESK</sequence>
<protein>
    <submittedName>
        <fullName evidence="1">Uncharacterized protein</fullName>
    </submittedName>
</protein>
<dbReference type="Proteomes" id="UP001060215">
    <property type="component" value="Chromosome 6"/>
</dbReference>
<dbReference type="EMBL" id="CM045763">
    <property type="protein sequence ID" value="KAI8023734.1"/>
    <property type="molecule type" value="Genomic_DNA"/>
</dbReference>
<organism evidence="1 2">
    <name type="scientific">Camellia lanceoleosa</name>
    <dbReference type="NCBI Taxonomy" id="1840588"/>
    <lineage>
        <taxon>Eukaryota</taxon>
        <taxon>Viridiplantae</taxon>
        <taxon>Streptophyta</taxon>
        <taxon>Embryophyta</taxon>
        <taxon>Tracheophyta</taxon>
        <taxon>Spermatophyta</taxon>
        <taxon>Magnoliopsida</taxon>
        <taxon>eudicotyledons</taxon>
        <taxon>Gunneridae</taxon>
        <taxon>Pentapetalae</taxon>
        <taxon>asterids</taxon>
        <taxon>Ericales</taxon>
        <taxon>Theaceae</taxon>
        <taxon>Camellia</taxon>
    </lineage>
</organism>
<evidence type="ECO:0000313" key="1">
    <source>
        <dbReference type="EMBL" id="KAI8023734.1"/>
    </source>
</evidence>